<dbReference type="HOGENOM" id="CLU_1518058_0_0_1"/>
<dbReference type="AlphaFoldDB" id="W4JZE0"/>
<protein>
    <submittedName>
        <fullName evidence="1">Uncharacterized protein</fullName>
    </submittedName>
</protein>
<dbReference type="Proteomes" id="UP000030671">
    <property type="component" value="Unassembled WGS sequence"/>
</dbReference>
<proteinExistence type="predicted"/>
<dbReference type="EMBL" id="KI925462">
    <property type="protein sequence ID" value="ETW78236.1"/>
    <property type="molecule type" value="Genomic_DNA"/>
</dbReference>
<evidence type="ECO:0000313" key="2">
    <source>
        <dbReference type="Proteomes" id="UP000030671"/>
    </source>
</evidence>
<organism evidence="1 2">
    <name type="scientific">Heterobasidion irregulare (strain TC 32-1)</name>
    <dbReference type="NCBI Taxonomy" id="747525"/>
    <lineage>
        <taxon>Eukaryota</taxon>
        <taxon>Fungi</taxon>
        <taxon>Dikarya</taxon>
        <taxon>Basidiomycota</taxon>
        <taxon>Agaricomycotina</taxon>
        <taxon>Agaricomycetes</taxon>
        <taxon>Russulales</taxon>
        <taxon>Bondarzewiaceae</taxon>
        <taxon>Heterobasidion</taxon>
        <taxon>Heterobasidion annosum species complex</taxon>
    </lineage>
</organism>
<reference evidence="1 2" key="1">
    <citation type="journal article" date="2012" name="New Phytol.">
        <title>Insight into trade-off between wood decay and parasitism from the genome of a fungal forest pathogen.</title>
        <authorList>
            <person name="Olson A."/>
            <person name="Aerts A."/>
            <person name="Asiegbu F."/>
            <person name="Belbahri L."/>
            <person name="Bouzid O."/>
            <person name="Broberg A."/>
            <person name="Canback B."/>
            <person name="Coutinho P.M."/>
            <person name="Cullen D."/>
            <person name="Dalman K."/>
            <person name="Deflorio G."/>
            <person name="van Diepen L.T."/>
            <person name="Dunand C."/>
            <person name="Duplessis S."/>
            <person name="Durling M."/>
            <person name="Gonthier P."/>
            <person name="Grimwood J."/>
            <person name="Fossdal C.G."/>
            <person name="Hansson D."/>
            <person name="Henrissat B."/>
            <person name="Hietala A."/>
            <person name="Himmelstrand K."/>
            <person name="Hoffmeister D."/>
            <person name="Hogberg N."/>
            <person name="James T.Y."/>
            <person name="Karlsson M."/>
            <person name="Kohler A."/>
            <person name="Kues U."/>
            <person name="Lee Y.H."/>
            <person name="Lin Y.C."/>
            <person name="Lind M."/>
            <person name="Lindquist E."/>
            <person name="Lombard V."/>
            <person name="Lucas S."/>
            <person name="Lunden K."/>
            <person name="Morin E."/>
            <person name="Murat C."/>
            <person name="Park J."/>
            <person name="Raffaello T."/>
            <person name="Rouze P."/>
            <person name="Salamov A."/>
            <person name="Schmutz J."/>
            <person name="Solheim H."/>
            <person name="Stahlberg J."/>
            <person name="Velez H."/>
            <person name="de Vries R.P."/>
            <person name="Wiebenga A."/>
            <person name="Woodward S."/>
            <person name="Yakovlev I."/>
            <person name="Garbelotto M."/>
            <person name="Martin F."/>
            <person name="Grigoriev I.V."/>
            <person name="Stenlid J."/>
        </authorList>
    </citation>
    <scope>NUCLEOTIDE SEQUENCE [LARGE SCALE GENOMIC DNA]</scope>
    <source>
        <strain evidence="1 2">TC 32-1</strain>
    </source>
</reference>
<sequence length="177" mass="20063">MTWMVIISDAKVDRRAYFHDHRWWQVEEGSRLSSNMPVAHVPRIALRNRLRKGLYTSTSVSRRKYTLSCVSAPEWPSSLRAARSMVATGSVMQSSCSHVVICGRLMCMTSRRVALPPNPDRSKLRFPSKHTVVDNYMTHMPNIYAFTLQSPLTLSTSSQNCARFDARGVLGTRRGNC</sequence>
<dbReference type="InParanoid" id="W4JZE0"/>
<keyword evidence="2" id="KW-1185">Reference proteome</keyword>
<accession>W4JZE0</accession>
<dbReference type="KEGG" id="hir:HETIRDRAFT_107828"/>
<gene>
    <name evidence="1" type="ORF">HETIRDRAFT_107828</name>
</gene>
<dbReference type="GeneID" id="20666281"/>
<name>W4JZE0_HETIT</name>
<evidence type="ECO:0000313" key="1">
    <source>
        <dbReference type="EMBL" id="ETW78236.1"/>
    </source>
</evidence>
<dbReference type="RefSeq" id="XP_009550224.1">
    <property type="nucleotide sequence ID" value="XM_009551929.1"/>
</dbReference>